<evidence type="ECO:0000313" key="1">
    <source>
        <dbReference type="EMBL" id="QIA62794.1"/>
    </source>
</evidence>
<organism evidence="1 2">
    <name type="scientific">Vibrio astriarenae</name>
    <dbReference type="NCBI Taxonomy" id="1481923"/>
    <lineage>
        <taxon>Bacteria</taxon>
        <taxon>Pseudomonadati</taxon>
        <taxon>Pseudomonadota</taxon>
        <taxon>Gammaproteobacteria</taxon>
        <taxon>Vibrionales</taxon>
        <taxon>Vibrionaceae</taxon>
        <taxon>Vibrio</taxon>
    </lineage>
</organism>
<evidence type="ECO:0000313" key="2">
    <source>
        <dbReference type="Proteomes" id="UP000464262"/>
    </source>
</evidence>
<protein>
    <submittedName>
        <fullName evidence="1">Flagellar biosynthesis protein FlaG</fullName>
    </submittedName>
</protein>
<dbReference type="PANTHER" id="PTHR37166">
    <property type="entry name" value="PROTEIN FLAG"/>
    <property type="match status" value="1"/>
</dbReference>
<keyword evidence="1" id="KW-0966">Cell projection</keyword>
<dbReference type="RefSeq" id="WP_164647689.1">
    <property type="nucleotide sequence ID" value="NZ_CP047475.1"/>
</dbReference>
<dbReference type="InterPro" id="IPR035924">
    <property type="entry name" value="FlaG-like_sf"/>
</dbReference>
<proteinExistence type="predicted"/>
<keyword evidence="1" id="KW-0969">Cilium</keyword>
<reference evidence="1 2" key="1">
    <citation type="submission" date="2020-01" db="EMBL/GenBank/DDBJ databases">
        <title>Whole genome and functional gene identification of agarase of Vibrio HN897.</title>
        <authorList>
            <person name="Liu Y."/>
            <person name="Zhao Z."/>
        </authorList>
    </citation>
    <scope>NUCLEOTIDE SEQUENCE [LARGE SCALE GENOMIC DNA]</scope>
    <source>
        <strain evidence="1 2">HN897</strain>
    </source>
</reference>
<accession>A0A7Z2YD61</accession>
<dbReference type="KEGG" id="vas:GT360_04365"/>
<dbReference type="Proteomes" id="UP000464262">
    <property type="component" value="Chromosome 1"/>
</dbReference>
<keyword evidence="2" id="KW-1185">Reference proteome</keyword>
<dbReference type="Pfam" id="PF03646">
    <property type="entry name" value="FlaG"/>
    <property type="match status" value="1"/>
</dbReference>
<dbReference type="PANTHER" id="PTHR37166:SF1">
    <property type="entry name" value="PROTEIN FLAG"/>
    <property type="match status" value="1"/>
</dbReference>
<dbReference type="AlphaFoldDB" id="A0A7Z2YD61"/>
<sequence>MEYSSNTSATHPYGSQSGINIALKNQGPTQVAAQKKSDNTIAVNERSVHASEKVSQITLERKQLNEQEREKVVEQLNEFISSMNKSIVFKKDEDAGREVVSIFDVDTGELIRQIPDEELLEVLRRLRQQSSGQSTGLLIDKV</sequence>
<gene>
    <name evidence="1" type="ORF">GT360_04365</name>
</gene>
<dbReference type="Gene3D" id="3.30.160.170">
    <property type="entry name" value="FlaG-like"/>
    <property type="match status" value="1"/>
</dbReference>
<dbReference type="EMBL" id="CP047475">
    <property type="protein sequence ID" value="QIA62794.1"/>
    <property type="molecule type" value="Genomic_DNA"/>
</dbReference>
<dbReference type="SUPFAM" id="SSF160214">
    <property type="entry name" value="FlaG-like"/>
    <property type="match status" value="1"/>
</dbReference>
<dbReference type="InterPro" id="IPR005186">
    <property type="entry name" value="FlaG"/>
</dbReference>
<keyword evidence="1" id="KW-0282">Flagellum</keyword>
<name>A0A7Z2YD61_9VIBR</name>